<dbReference type="EMBL" id="CT573071">
    <property type="protein sequence ID" value="CAJ73604.1"/>
    <property type="molecule type" value="Genomic_DNA"/>
</dbReference>
<dbReference type="RefSeq" id="WP_099326584.1">
    <property type="nucleotide sequence ID" value="NZ_CP049055.1"/>
</dbReference>
<dbReference type="PANTHER" id="PTHR45266:SF3">
    <property type="entry name" value="OXALOACETATE DECARBOXYLASE ALPHA CHAIN"/>
    <property type="match status" value="1"/>
</dbReference>
<dbReference type="CDD" id="cd06850">
    <property type="entry name" value="biotinyl_domain"/>
    <property type="match status" value="1"/>
</dbReference>
<dbReference type="GO" id="GO:0006633">
    <property type="term" value="P:fatty acid biosynthetic process"/>
    <property type="evidence" value="ECO:0007669"/>
    <property type="project" value="UniProtKB-UniPathway"/>
</dbReference>
<gene>
    <name evidence="6" type="primary">accB</name>
    <name evidence="7" type="ORF">KsCSTR_28120</name>
    <name evidence="8" type="ORF">KSMBR1_3594</name>
    <name evidence="6" type="ORF">kuste2852</name>
</gene>
<accession>Q1Q0S2</accession>
<sequence length="156" mass="17491">MDIIEKVKQLIKIMDESELSELEIQEEATKIKIKKGISGYSQTISHQTIPPLYPAQAQQIEQPFAISRENESSSEIYSPMVGTFYRSTAPGESPCVGIGDFVNEETVVCIIEAMKIMNEVKAEMVGEIIEIYVQDGEAVEYGQPLFRVRQTKKATI</sequence>
<reference evidence="6" key="2">
    <citation type="submission" date="2006-01" db="EMBL/GenBank/DDBJ databases">
        <authorList>
            <person name="Genoscope"/>
        </authorList>
    </citation>
    <scope>NUCLEOTIDE SEQUENCE</scope>
</reference>
<dbReference type="InterPro" id="IPR001249">
    <property type="entry name" value="AcCoA_biotinCC"/>
</dbReference>
<keyword evidence="3 4" id="KW-0092">Biotin</keyword>
<reference evidence="6" key="1">
    <citation type="journal article" date="2006" name="Nature">
        <title>Deciphering the evolution and metabolism of an anammox bacterium from a community genome.</title>
        <authorList>
            <person name="Strous M."/>
            <person name="Pelletier E."/>
            <person name="Mangenot S."/>
            <person name="Rattei T."/>
            <person name="Lehner A."/>
            <person name="Taylor M.W."/>
            <person name="Horn M."/>
            <person name="Daims H."/>
            <person name="Bartol-Mavel D."/>
            <person name="Wincker P."/>
            <person name="Barbe V."/>
            <person name="Fonknechten N."/>
            <person name="Vallenet D."/>
            <person name="Segurens B."/>
            <person name="Schenowitz-Truong C."/>
            <person name="Medigue C."/>
            <person name="Collingro A."/>
            <person name="Snel B."/>
            <person name="Dutilh B.E."/>
            <person name="OpDenCamp H.J.M."/>
            <person name="vanDerDrift C."/>
            <person name="Cirpus I."/>
            <person name="vanDePas-Schoonen K.T."/>
            <person name="Harhangi H.R."/>
            <person name="vanNiftrik L."/>
            <person name="Schmid M."/>
            <person name="Keltjens J."/>
            <person name="vanDeVossenberg J."/>
            <person name="Kartal B."/>
            <person name="Meier H."/>
            <person name="Frishman D."/>
            <person name="Huynen M.A."/>
            <person name="Mewes H."/>
            <person name="Weissenbach J."/>
            <person name="Jetten M.S.M."/>
            <person name="Wagner M."/>
            <person name="LePaslier D."/>
        </authorList>
    </citation>
    <scope>NUCLEOTIDE SEQUENCE</scope>
</reference>
<dbReference type="OrthoDB" id="9811735at2"/>
<comment type="pathway">
    <text evidence="4">Lipid metabolism; fatty acid biosynthesis.</text>
</comment>
<evidence type="ECO:0000256" key="2">
    <source>
        <dbReference type="ARBA" id="ARBA00017562"/>
    </source>
</evidence>
<protein>
    <recommendedName>
        <fullName evidence="2 4">Biotin carboxyl carrier protein of acetyl-CoA carboxylase</fullName>
    </recommendedName>
</protein>
<organism evidence="6">
    <name type="scientific">Kuenenia stuttgartiensis</name>
    <dbReference type="NCBI Taxonomy" id="174633"/>
    <lineage>
        <taxon>Bacteria</taxon>
        <taxon>Pseudomonadati</taxon>
        <taxon>Planctomycetota</taxon>
        <taxon>Candidatus Brocadiia</taxon>
        <taxon>Candidatus Brocadiales</taxon>
        <taxon>Candidatus Brocadiaceae</taxon>
        <taxon>Candidatus Kuenenia</taxon>
    </lineage>
</organism>
<keyword evidence="4" id="KW-0276">Fatty acid metabolism</keyword>
<keyword evidence="9" id="KW-1185">Reference proteome</keyword>
<proteinExistence type="predicted"/>
<evidence type="ECO:0000256" key="4">
    <source>
        <dbReference type="RuleBase" id="RU364072"/>
    </source>
</evidence>
<reference evidence="9" key="4">
    <citation type="submission" date="2017-10" db="EMBL/GenBank/DDBJ databases">
        <authorList>
            <person name="Frank J."/>
        </authorList>
    </citation>
    <scope>NUCLEOTIDE SEQUENCE [LARGE SCALE GENOMIC DNA]</scope>
</reference>
<dbReference type="InterPro" id="IPR011053">
    <property type="entry name" value="Single_hybrid_motif"/>
</dbReference>
<feature type="domain" description="Lipoyl-binding" evidence="5">
    <location>
        <begin position="73"/>
        <end position="149"/>
    </location>
</feature>
<dbReference type="InterPro" id="IPR050709">
    <property type="entry name" value="Biotin_Carboxyl_Carrier/Decarb"/>
</dbReference>
<dbReference type="Proteomes" id="UP000221734">
    <property type="component" value="Chromosome Kuenenia_stuttgartiensis_MBR1"/>
</dbReference>
<reference evidence="8" key="3">
    <citation type="submission" date="2017-10" db="EMBL/GenBank/DDBJ databases">
        <authorList>
            <person name="Banno H."/>
            <person name="Chua N.-H."/>
        </authorList>
    </citation>
    <scope>NUCLEOTIDE SEQUENCE [LARGE SCALE GENOMIC DNA]</scope>
    <source>
        <strain evidence="8">Kuenenia_mbr1_ru-nijmegen</strain>
    </source>
</reference>
<dbReference type="AlphaFoldDB" id="Q1Q0S2"/>
<dbReference type="InterPro" id="IPR000089">
    <property type="entry name" value="Biotin_lipoyl"/>
</dbReference>
<dbReference type="EMBL" id="CP049055">
    <property type="protein sequence ID" value="QII12191.1"/>
    <property type="molecule type" value="Genomic_DNA"/>
</dbReference>
<dbReference type="SUPFAM" id="SSF51230">
    <property type="entry name" value="Single hybrid motif"/>
    <property type="match status" value="1"/>
</dbReference>
<dbReference type="KEGG" id="kst:KSMBR1_3594"/>
<evidence type="ECO:0000256" key="1">
    <source>
        <dbReference type="ARBA" id="ARBA00003761"/>
    </source>
</evidence>
<evidence type="ECO:0000313" key="7">
    <source>
        <dbReference type="EMBL" id="QII12191.1"/>
    </source>
</evidence>
<evidence type="ECO:0000313" key="8">
    <source>
        <dbReference type="EMBL" id="SOH06067.1"/>
    </source>
</evidence>
<evidence type="ECO:0000259" key="5">
    <source>
        <dbReference type="PROSITE" id="PS50968"/>
    </source>
</evidence>
<keyword evidence="4" id="KW-0275">Fatty acid biosynthesis</keyword>
<evidence type="ECO:0000313" key="10">
    <source>
        <dbReference type="Proteomes" id="UP000501926"/>
    </source>
</evidence>
<name>Q1Q0S2_KUEST</name>
<dbReference type="Pfam" id="PF00364">
    <property type="entry name" value="Biotin_lipoyl"/>
    <property type="match status" value="1"/>
</dbReference>
<dbReference type="UniPathway" id="UPA00094"/>
<evidence type="ECO:0000313" key="9">
    <source>
        <dbReference type="Proteomes" id="UP000221734"/>
    </source>
</evidence>
<dbReference type="PANTHER" id="PTHR45266">
    <property type="entry name" value="OXALOACETATE DECARBOXYLASE ALPHA CHAIN"/>
    <property type="match status" value="1"/>
</dbReference>
<comment type="function">
    <text evidence="1 4">This protein is a component of the acetyl coenzyme A carboxylase complex; first, biotin carboxylase catalyzes the carboxylation of the carrier protein and then the transcarboxylase transfers the carboxyl group to form malonyl-CoA.</text>
</comment>
<dbReference type="NCBIfam" id="TIGR00531">
    <property type="entry name" value="BCCP"/>
    <property type="match status" value="1"/>
</dbReference>
<dbReference type="PRINTS" id="PR01071">
    <property type="entry name" value="ACOABIOTINCC"/>
</dbReference>
<dbReference type="Proteomes" id="UP000501926">
    <property type="component" value="Chromosome"/>
</dbReference>
<dbReference type="Gene3D" id="2.40.50.100">
    <property type="match status" value="1"/>
</dbReference>
<dbReference type="GO" id="GO:0009317">
    <property type="term" value="C:acetyl-CoA carboxylase complex"/>
    <property type="evidence" value="ECO:0007669"/>
    <property type="project" value="InterPro"/>
</dbReference>
<reference evidence="7 10" key="5">
    <citation type="submission" date="2020-02" db="EMBL/GenBank/DDBJ databases">
        <title>Newly sequenced genome of strain CSTR1 showed variability in Candidatus Kuenenia stuttgartiensis genomes.</title>
        <authorList>
            <person name="Ding C."/>
            <person name="Adrian L."/>
        </authorList>
    </citation>
    <scope>NUCLEOTIDE SEQUENCE [LARGE SCALE GENOMIC DNA]</scope>
    <source>
        <strain evidence="7 10">CSTR1</strain>
    </source>
</reference>
<dbReference type="EMBL" id="LT934425">
    <property type="protein sequence ID" value="SOH06067.1"/>
    <property type="molecule type" value="Genomic_DNA"/>
</dbReference>
<evidence type="ECO:0000313" key="6">
    <source>
        <dbReference type="EMBL" id="CAJ73604.1"/>
    </source>
</evidence>
<dbReference type="PROSITE" id="PS50968">
    <property type="entry name" value="BIOTINYL_LIPOYL"/>
    <property type="match status" value="1"/>
</dbReference>
<dbReference type="GO" id="GO:0003989">
    <property type="term" value="F:acetyl-CoA carboxylase activity"/>
    <property type="evidence" value="ECO:0007669"/>
    <property type="project" value="InterPro"/>
</dbReference>
<keyword evidence="4" id="KW-0444">Lipid biosynthesis</keyword>
<keyword evidence="4" id="KW-0443">Lipid metabolism</keyword>
<evidence type="ECO:0000256" key="3">
    <source>
        <dbReference type="ARBA" id="ARBA00023267"/>
    </source>
</evidence>